<dbReference type="InterPro" id="IPR029071">
    <property type="entry name" value="Ubiquitin-like_domsf"/>
</dbReference>
<dbReference type="PANTHER" id="PTHR13385:SF0">
    <property type="entry name" value="UBIQUITIN-LIKE PROTEIN ATG12"/>
    <property type="match status" value="1"/>
</dbReference>
<evidence type="ECO:0000256" key="1">
    <source>
        <dbReference type="ARBA" id="ARBA00007778"/>
    </source>
</evidence>
<protein>
    <recommendedName>
        <fullName evidence="3 8">Ubiquitin-like protein ATG12</fullName>
    </recommendedName>
</protein>
<dbReference type="AlphaFoldDB" id="A0A1B7NCR2"/>
<dbReference type="FunCoup" id="A0A1B7NCR2">
    <property type="interactions" value="225"/>
</dbReference>
<dbReference type="SUPFAM" id="SSF54236">
    <property type="entry name" value="Ubiquitin-like"/>
    <property type="match status" value="1"/>
</dbReference>
<dbReference type="Pfam" id="PF04110">
    <property type="entry name" value="APG12"/>
    <property type="match status" value="1"/>
</dbReference>
<evidence type="ECO:0000313" key="11">
    <source>
        <dbReference type="Proteomes" id="UP000092154"/>
    </source>
</evidence>
<dbReference type="OrthoDB" id="10003551at2759"/>
<dbReference type="GO" id="GO:0000045">
    <property type="term" value="P:autophagosome assembly"/>
    <property type="evidence" value="ECO:0007669"/>
    <property type="project" value="InterPro"/>
</dbReference>
<evidence type="ECO:0000256" key="3">
    <source>
        <dbReference type="ARBA" id="ARBA00015875"/>
    </source>
</evidence>
<dbReference type="GO" id="GO:0000422">
    <property type="term" value="P:autophagy of mitochondrion"/>
    <property type="evidence" value="ECO:0007669"/>
    <property type="project" value="TreeGrafter"/>
</dbReference>
<comment type="subunit">
    <text evidence="2 8">Forms a conjugate with ATG5.</text>
</comment>
<evidence type="ECO:0000256" key="5">
    <source>
        <dbReference type="ARBA" id="ARBA00022786"/>
    </source>
</evidence>
<proteinExistence type="inferred from homology"/>
<dbReference type="GO" id="GO:0034045">
    <property type="term" value="C:phagophore assembly site membrane"/>
    <property type="evidence" value="ECO:0007669"/>
    <property type="project" value="UniProtKB-SubCell"/>
</dbReference>
<keyword evidence="6 8" id="KW-0072">Autophagy</keyword>
<keyword evidence="5 8" id="KW-0833">Ubl conjugation pathway</keyword>
<dbReference type="CDD" id="cd01612">
    <property type="entry name" value="Ubl_ATG12"/>
    <property type="match status" value="1"/>
</dbReference>
<dbReference type="PANTHER" id="PTHR13385">
    <property type="entry name" value="AUTOPHAGY PROTEIN 12"/>
    <property type="match status" value="1"/>
</dbReference>
<comment type="subcellular location">
    <subcellularLocation>
        <location evidence="8">Preautophagosomal structure membrane</location>
        <topology evidence="8">Peripheral membrane protein</topology>
    </subcellularLocation>
</comment>
<name>A0A1B7NCR2_9AGAM</name>
<gene>
    <name evidence="10" type="ORF">K503DRAFT_766621</name>
</gene>
<dbReference type="GO" id="GO:0061723">
    <property type="term" value="P:glycophagy"/>
    <property type="evidence" value="ECO:0007669"/>
    <property type="project" value="TreeGrafter"/>
</dbReference>
<evidence type="ECO:0000256" key="2">
    <source>
        <dbReference type="ARBA" id="ARBA00011288"/>
    </source>
</evidence>
<reference evidence="10 11" key="1">
    <citation type="submission" date="2016-06" db="EMBL/GenBank/DDBJ databases">
        <title>Comparative genomics of the ectomycorrhizal sister species Rhizopogon vinicolor and Rhizopogon vesiculosus (Basidiomycota: Boletales) reveals a divergence of the mating type B locus.</title>
        <authorList>
            <consortium name="DOE Joint Genome Institute"/>
            <person name="Mujic A.B."/>
            <person name="Kuo A."/>
            <person name="Tritt A."/>
            <person name="Lipzen A."/>
            <person name="Chen C."/>
            <person name="Johnson J."/>
            <person name="Sharma A."/>
            <person name="Barry K."/>
            <person name="Grigoriev I.V."/>
            <person name="Spatafora J.W."/>
        </authorList>
    </citation>
    <scope>NUCLEOTIDE SEQUENCE [LARGE SCALE GENOMIC DNA]</scope>
    <source>
        <strain evidence="10 11">AM-OR11-026</strain>
    </source>
</reference>
<dbReference type="GO" id="GO:0000421">
    <property type="term" value="C:autophagosome membrane"/>
    <property type="evidence" value="ECO:0007669"/>
    <property type="project" value="TreeGrafter"/>
</dbReference>
<evidence type="ECO:0000256" key="6">
    <source>
        <dbReference type="ARBA" id="ARBA00023006"/>
    </source>
</evidence>
<evidence type="ECO:0000256" key="8">
    <source>
        <dbReference type="RuleBase" id="RU361201"/>
    </source>
</evidence>
<keyword evidence="4 8" id="KW-1017">Isopeptide bond</keyword>
<keyword evidence="8" id="KW-0472">Membrane</keyword>
<evidence type="ECO:0000256" key="9">
    <source>
        <dbReference type="SAM" id="MobiDB-lite"/>
    </source>
</evidence>
<keyword evidence="8" id="KW-0813">Transport</keyword>
<dbReference type="GO" id="GO:0034274">
    <property type="term" value="C:Atg12-Atg5-Atg16 complex"/>
    <property type="evidence" value="ECO:0007669"/>
    <property type="project" value="TreeGrafter"/>
</dbReference>
<accession>A0A1B7NCR2</accession>
<keyword evidence="8" id="KW-0653">Protein transport</keyword>
<dbReference type="InterPro" id="IPR007242">
    <property type="entry name" value="Atg12"/>
</dbReference>
<evidence type="ECO:0000256" key="7">
    <source>
        <dbReference type="ARBA" id="ARBA00025360"/>
    </source>
</evidence>
<sequence>MAQASGSPDDSGRLATLPWTPGDASETAAEALQALDTYKKKDPFKVVVRFKAVGNAPIMRQNFYKITASNRFQAVIQFLRKELSWKSGDPLFTYINLAFSPAPDDTVSNLYKSFATEGHLIVNYSTTAAWG</sequence>
<dbReference type="EMBL" id="KV448153">
    <property type="protein sequence ID" value="OAX42636.1"/>
    <property type="molecule type" value="Genomic_DNA"/>
</dbReference>
<dbReference type="FunFam" id="3.10.20.90:FF:000150">
    <property type="entry name" value="Ubiquitin-like protein ATG12"/>
    <property type="match status" value="1"/>
</dbReference>
<feature type="region of interest" description="Disordered" evidence="9">
    <location>
        <begin position="1"/>
        <end position="22"/>
    </location>
</feature>
<dbReference type="GO" id="GO:0015031">
    <property type="term" value="P:protein transport"/>
    <property type="evidence" value="ECO:0007669"/>
    <property type="project" value="UniProtKB-KW"/>
</dbReference>
<evidence type="ECO:0000313" key="10">
    <source>
        <dbReference type="EMBL" id="OAX42636.1"/>
    </source>
</evidence>
<evidence type="ECO:0000256" key="4">
    <source>
        <dbReference type="ARBA" id="ARBA00022499"/>
    </source>
</evidence>
<dbReference type="Gene3D" id="3.10.20.90">
    <property type="entry name" value="Phosphatidylinositol 3-kinase Catalytic Subunit, Chain A, domain 1"/>
    <property type="match status" value="1"/>
</dbReference>
<keyword evidence="11" id="KW-1185">Reference proteome</keyword>
<organism evidence="10 11">
    <name type="scientific">Rhizopogon vinicolor AM-OR11-026</name>
    <dbReference type="NCBI Taxonomy" id="1314800"/>
    <lineage>
        <taxon>Eukaryota</taxon>
        <taxon>Fungi</taxon>
        <taxon>Dikarya</taxon>
        <taxon>Basidiomycota</taxon>
        <taxon>Agaricomycotina</taxon>
        <taxon>Agaricomycetes</taxon>
        <taxon>Agaricomycetidae</taxon>
        <taxon>Boletales</taxon>
        <taxon>Suillineae</taxon>
        <taxon>Rhizopogonaceae</taxon>
        <taxon>Rhizopogon</taxon>
    </lineage>
</organism>
<dbReference type="GO" id="GO:0097352">
    <property type="term" value="P:autophagosome maturation"/>
    <property type="evidence" value="ECO:0007669"/>
    <property type="project" value="TreeGrafter"/>
</dbReference>
<dbReference type="STRING" id="1314800.A0A1B7NCR2"/>
<comment type="function">
    <text evidence="7">Ubiquitin-like protein involved in cytoplasm to vacuole transport (Cvt), autophagy vesicles formation, mitophagy, and nucleophagy. Conjugation with ATG5 through a ubiquitin-like conjugating system involving also ATG7 as an E1-like activating enzyme and ATG10 as an E2-like conjugating enzyme, is essential for its function. The ATG12-ATG5 conjugate functions as an E3-like enzyme which is required for lipidation of ATG8 and ATG8 association to the vesicle membranes.</text>
</comment>
<dbReference type="InParanoid" id="A0A1B7NCR2"/>
<dbReference type="GO" id="GO:0019776">
    <property type="term" value="F:Atg8-family ligase activity"/>
    <property type="evidence" value="ECO:0007669"/>
    <property type="project" value="TreeGrafter"/>
</dbReference>
<dbReference type="GO" id="GO:0034727">
    <property type="term" value="P:piecemeal microautophagy of the nucleus"/>
    <property type="evidence" value="ECO:0007669"/>
    <property type="project" value="TreeGrafter"/>
</dbReference>
<dbReference type="Proteomes" id="UP000092154">
    <property type="component" value="Unassembled WGS sequence"/>
</dbReference>
<comment type="similarity">
    <text evidence="1 8">Belongs to the ATG12 family.</text>
</comment>